<dbReference type="InterPro" id="IPR036894">
    <property type="entry name" value="YbaB-like_sf"/>
</dbReference>
<accession>A0A4R4WAR0</accession>
<evidence type="ECO:0008006" key="3">
    <source>
        <dbReference type="Google" id="ProtNLM"/>
    </source>
</evidence>
<dbReference type="RefSeq" id="WP_132593496.1">
    <property type="nucleotide sequence ID" value="NZ_SMKO01000012.1"/>
</dbReference>
<evidence type="ECO:0000313" key="1">
    <source>
        <dbReference type="EMBL" id="TDD10400.1"/>
    </source>
</evidence>
<keyword evidence="2" id="KW-1185">Reference proteome</keyword>
<reference evidence="1 2" key="1">
    <citation type="submission" date="2019-03" db="EMBL/GenBank/DDBJ databases">
        <title>Draft genome sequences of novel Actinobacteria.</title>
        <authorList>
            <person name="Sahin N."/>
            <person name="Ay H."/>
            <person name="Saygin H."/>
        </authorList>
    </citation>
    <scope>NUCLEOTIDE SEQUENCE [LARGE SCALE GENOMIC DNA]</scope>
    <source>
        <strain evidence="1 2">KC310</strain>
    </source>
</reference>
<dbReference type="EMBL" id="SMKO01000012">
    <property type="protein sequence ID" value="TDD10400.1"/>
    <property type="molecule type" value="Genomic_DNA"/>
</dbReference>
<protein>
    <recommendedName>
        <fullName evidence="3">YbaB/EbfC family DNA-binding protein</fullName>
    </recommendedName>
</protein>
<dbReference type="AlphaFoldDB" id="A0A4R4WAR0"/>
<sequence>MDEPVTAEVGEDGLLAAVRIDPRAMRLYSAELAGHVVEAVRAAQREHEQPPRDSPGLDVVLQRLDELEAQADKDFDYVNSRLDDSLRRYTE</sequence>
<gene>
    <name evidence="1" type="ORF">E1292_07795</name>
</gene>
<proteinExistence type="predicted"/>
<dbReference type="Gene3D" id="3.30.1310.10">
    <property type="entry name" value="Nucleoid-associated protein YbaB-like domain"/>
    <property type="match status" value="1"/>
</dbReference>
<organism evidence="1 2">
    <name type="scientific">Nonomuraea deserti</name>
    <dbReference type="NCBI Taxonomy" id="1848322"/>
    <lineage>
        <taxon>Bacteria</taxon>
        <taxon>Bacillati</taxon>
        <taxon>Actinomycetota</taxon>
        <taxon>Actinomycetes</taxon>
        <taxon>Streptosporangiales</taxon>
        <taxon>Streptosporangiaceae</taxon>
        <taxon>Nonomuraea</taxon>
    </lineage>
</organism>
<comment type="caution">
    <text evidence="1">The sequence shown here is derived from an EMBL/GenBank/DDBJ whole genome shotgun (WGS) entry which is preliminary data.</text>
</comment>
<name>A0A4R4WAR0_9ACTN</name>
<dbReference type="Proteomes" id="UP000295258">
    <property type="component" value="Unassembled WGS sequence"/>
</dbReference>
<evidence type="ECO:0000313" key="2">
    <source>
        <dbReference type="Proteomes" id="UP000295258"/>
    </source>
</evidence>